<dbReference type="Pfam" id="PF17295">
    <property type="entry name" value="DUF5348"/>
    <property type="match status" value="1"/>
</dbReference>
<dbReference type="OrthoDB" id="9800362at2"/>
<evidence type="ECO:0000313" key="3">
    <source>
        <dbReference type="Proteomes" id="UP000182192"/>
    </source>
</evidence>
<dbReference type="Proteomes" id="UP000182192">
    <property type="component" value="Unassembled WGS sequence"/>
</dbReference>
<accession>A0A1I1PL62</accession>
<sequence length="77" mass="9079">MKMGKLGYNSDNGRYGILVCDLWELDGFRCGDTLEVWDRDTEQWIPTRMEMRWKNEWYLVGTPYSGTALEGLKVRVK</sequence>
<organism evidence="2 3">
    <name type="scientific">Ruminococcus albus</name>
    <dbReference type="NCBI Taxonomy" id="1264"/>
    <lineage>
        <taxon>Bacteria</taxon>
        <taxon>Bacillati</taxon>
        <taxon>Bacillota</taxon>
        <taxon>Clostridia</taxon>
        <taxon>Eubacteriales</taxon>
        <taxon>Oscillospiraceae</taxon>
        <taxon>Ruminococcus</taxon>
    </lineage>
</organism>
<dbReference type="AlphaFoldDB" id="A0A1I1PL62"/>
<name>A0A1I1PL62_RUMAL</name>
<gene>
    <name evidence="2" type="ORF">SAMN02910406_03111</name>
</gene>
<dbReference type="Gene3D" id="2.40.10.390">
    <property type="match status" value="1"/>
</dbReference>
<protein>
    <recommendedName>
        <fullName evidence="1">DUF5348 domain-containing protein</fullName>
    </recommendedName>
</protein>
<evidence type="ECO:0000259" key="1">
    <source>
        <dbReference type="Pfam" id="PF17295"/>
    </source>
</evidence>
<dbReference type="EMBL" id="FOKQ01000035">
    <property type="protein sequence ID" value="SFD10486.1"/>
    <property type="molecule type" value="Genomic_DNA"/>
</dbReference>
<evidence type="ECO:0000313" key="2">
    <source>
        <dbReference type="EMBL" id="SFD10486.1"/>
    </source>
</evidence>
<proteinExistence type="predicted"/>
<dbReference type="InterPro" id="IPR035255">
    <property type="entry name" value="DUF5348"/>
</dbReference>
<reference evidence="2 3" key="1">
    <citation type="submission" date="2016-10" db="EMBL/GenBank/DDBJ databases">
        <authorList>
            <person name="de Groot N.N."/>
        </authorList>
    </citation>
    <scope>NUCLEOTIDE SEQUENCE [LARGE SCALE GENOMIC DNA]</scope>
    <source>
        <strain evidence="2 3">AR67</strain>
    </source>
</reference>
<feature type="domain" description="DUF5348" evidence="1">
    <location>
        <begin position="4"/>
        <end position="76"/>
    </location>
</feature>
<dbReference type="RefSeq" id="WP_074962916.1">
    <property type="nucleotide sequence ID" value="NZ_FOKQ01000035.1"/>
</dbReference>